<evidence type="ECO:0000313" key="11">
    <source>
        <dbReference type="EMBL" id="SUU92463.1"/>
    </source>
</evidence>
<gene>
    <name evidence="8 11" type="primary">rpsT</name>
    <name evidence="10" type="ORF">CYJ34_06660</name>
    <name evidence="11" type="ORF">NCTC9810_00796</name>
</gene>
<dbReference type="FunFam" id="1.20.58.110:FF:000001">
    <property type="entry name" value="30S ribosomal protein S20"/>
    <property type="match status" value="1"/>
</dbReference>
<name>A0A2I1M8R4_9FIRM</name>
<evidence type="ECO:0000256" key="7">
    <source>
        <dbReference type="ARBA" id="ARBA00035136"/>
    </source>
</evidence>
<dbReference type="OrthoDB" id="9808392at2"/>
<feature type="region of interest" description="Disordered" evidence="9">
    <location>
        <begin position="1"/>
        <end position="23"/>
    </location>
</feature>
<keyword evidence="12" id="KW-1185">Reference proteome</keyword>
<keyword evidence="6 8" id="KW-0687">Ribonucleoprotein</keyword>
<keyword evidence="5 8" id="KW-0689">Ribosomal protein</keyword>
<dbReference type="AlphaFoldDB" id="A0A2I1M8R4"/>
<evidence type="ECO:0000256" key="3">
    <source>
        <dbReference type="ARBA" id="ARBA00022730"/>
    </source>
</evidence>
<reference evidence="11 13" key="2">
    <citation type="submission" date="2018-06" db="EMBL/GenBank/DDBJ databases">
        <authorList>
            <consortium name="Pathogen Informatics"/>
            <person name="Doyle S."/>
        </authorList>
    </citation>
    <scope>NUCLEOTIDE SEQUENCE [LARGE SCALE GENOMIC DNA]</scope>
    <source>
        <strain evidence="11 13">NCTC9810</strain>
    </source>
</reference>
<dbReference type="PANTHER" id="PTHR33398:SF1">
    <property type="entry name" value="SMALL RIBOSOMAL SUBUNIT PROTEIN BS20C"/>
    <property type="match status" value="1"/>
</dbReference>
<dbReference type="GO" id="GO:0005829">
    <property type="term" value="C:cytosol"/>
    <property type="evidence" value="ECO:0007669"/>
    <property type="project" value="TreeGrafter"/>
</dbReference>
<dbReference type="PANTHER" id="PTHR33398">
    <property type="entry name" value="30S RIBOSOMAL PROTEIN S20"/>
    <property type="match status" value="1"/>
</dbReference>
<dbReference type="GO" id="GO:0006412">
    <property type="term" value="P:translation"/>
    <property type="evidence" value="ECO:0007669"/>
    <property type="project" value="UniProtKB-UniRule"/>
</dbReference>
<keyword evidence="4 8" id="KW-0694">RNA-binding</keyword>
<dbReference type="HAMAP" id="MF_00500">
    <property type="entry name" value="Ribosomal_bS20"/>
    <property type="match status" value="1"/>
</dbReference>
<dbReference type="RefSeq" id="WP_101540512.1">
    <property type="nucleotide sequence ID" value="NZ_JAPJPW010000028.1"/>
</dbReference>
<dbReference type="InterPro" id="IPR002583">
    <property type="entry name" value="Ribosomal_bS20"/>
</dbReference>
<evidence type="ECO:0000256" key="5">
    <source>
        <dbReference type="ARBA" id="ARBA00022980"/>
    </source>
</evidence>
<feature type="compositionally biased region" description="Basic and acidic residues" evidence="9">
    <location>
        <begin position="9"/>
        <end position="23"/>
    </location>
</feature>
<dbReference type="Proteomes" id="UP000255124">
    <property type="component" value="Unassembled WGS sequence"/>
</dbReference>
<evidence type="ECO:0000256" key="2">
    <source>
        <dbReference type="ARBA" id="ARBA00007634"/>
    </source>
</evidence>
<dbReference type="EMBL" id="UFTA01000002">
    <property type="protein sequence ID" value="SUU92463.1"/>
    <property type="molecule type" value="Genomic_DNA"/>
</dbReference>
<dbReference type="NCBIfam" id="TIGR00029">
    <property type="entry name" value="S20"/>
    <property type="match status" value="1"/>
</dbReference>
<accession>A0A2I1M8R4</accession>
<evidence type="ECO:0000313" key="10">
    <source>
        <dbReference type="EMBL" id="PKZ16489.1"/>
    </source>
</evidence>
<evidence type="ECO:0000256" key="6">
    <source>
        <dbReference type="ARBA" id="ARBA00023274"/>
    </source>
</evidence>
<evidence type="ECO:0000256" key="8">
    <source>
        <dbReference type="HAMAP-Rule" id="MF_00500"/>
    </source>
</evidence>
<dbReference type="EMBL" id="PKGS01000004">
    <property type="protein sequence ID" value="PKZ16489.1"/>
    <property type="molecule type" value="Genomic_DNA"/>
</dbReference>
<dbReference type="Proteomes" id="UP000234335">
    <property type="component" value="Unassembled WGS sequence"/>
</dbReference>
<proteinExistence type="inferred from homology"/>
<organism evidence="10 12">
    <name type="scientific">Anaerococcus octavius</name>
    <dbReference type="NCBI Taxonomy" id="54007"/>
    <lineage>
        <taxon>Bacteria</taxon>
        <taxon>Bacillati</taxon>
        <taxon>Bacillota</taxon>
        <taxon>Tissierellia</taxon>
        <taxon>Tissierellales</taxon>
        <taxon>Peptoniphilaceae</taxon>
        <taxon>Anaerococcus</taxon>
    </lineage>
</organism>
<evidence type="ECO:0000256" key="9">
    <source>
        <dbReference type="SAM" id="MobiDB-lite"/>
    </source>
</evidence>
<dbReference type="SUPFAM" id="SSF46992">
    <property type="entry name" value="Ribosomal protein S20"/>
    <property type="match status" value="1"/>
</dbReference>
<keyword evidence="3 8" id="KW-0699">rRNA-binding</keyword>
<dbReference type="Pfam" id="PF01649">
    <property type="entry name" value="Ribosomal_S20p"/>
    <property type="match status" value="1"/>
</dbReference>
<evidence type="ECO:0000313" key="12">
    <source>
        <dbReference type="Proteomes" id="UP000234335"/>
    </source>
</evidence>
<comment type="function">
    <text evidence="1 8">Binds directly to 16S ribosomal RNA.</text>
</comment>
<dbReference type="GO" id="GO:0070181">
    <property type="term" value="F:small ribosomal subunit rRNA binding"/>
    <property type="evidence" value="ECO:0007669"/>
    <property type="project" value="TreeGrafter"/>
</dbReference>
<evidence type="ECO:0000256" key="4">
    <source>
        <dbReference type="ARBA" id="ARBA00022884"/>
    </source>
</evidence>
<evidence type="ECO:0000313" key="13">
    <source>
        <dbReference type="Proteomes" id="UP000255124"/>
    </source>
</evidence>
<sequence>MANIKSAQKRIDVAKRNTERNKAKKSEIKTYIKKFDKAIEAGNVDEANEIFKNVDKKMKQAEAKNIIHKNKVAKTTSKLQKAINEAQNA</sequence>
<dbReference type="GO" id="GO:0003735">
    <property type="term" value="F:structural constituent of ribosome"/>
    <property type="evidence" value="ECO:0007669"/>
    <property type="project" value="InterPro"/>
</dbReference>
<protein>
    <recommendedName>
        <fullName evidence="7 8">Small ribosomal subunit protein bS20</fullName>
    </recommendedName>
</protein>
<dbReference type="InterPro" id="IPR036510">
    <property type="entry name" value="Ribosomal_bS20_sf"/>
</dbReference>
<comment type="similarity">
    <text evidence="2 8">Belongs to the bacterial ribosomal protein bS20 family.</text>
</comment>
<dbReference type="GO" id="GO:0015935">
    <property type="term" value="C:small ribosomal subunit"/>
    <property type="evidence" value="ECO:0007669"/>
    <property type="project" value="TreeGrafter"/>
</dbReference>
<evidence type="ECO:0000256" key="1">
    <source>
        <dbReference type="ARBA" id="ARBA00003134"/>
    </source>
</evidence>
<reference evidence="10 12" key="1">
    <citation type="submission" date="2017-12" db="EMBL/GenBank/DDBJ databases">
        <title>Phylogenetic diversity of female urinary microbiome.</title>
        <authorList>
            <person name="Thomas-White K."/>
            <person name="Wolfe A.J."/>
        </authorList>
    </citation>
    <scope>NUCLEOTIDE SEQUENCE [LARGE SCALE GENOMIC DNA]</scope>
    <source>
        <strain evidence="10 12">UMB0119</strain>
    </source>
</reference>
<dbReference type="Gene3D" id="1.20.58.110">
    <property type="entry name" value="Ribosomal protein S20"/>
    <property type="match status" value="1"/>
</dbReference>